<reference evidence="3" key="1">
    <citation type="submission" date="2016-12" db="EMBL/GenBank/DDBJ databases">
        <title>Draft Genome Sequences od Carboxydothermus pertinax and islandicus, Hydrogenogenic Carboxydotrophic Bacteria.</title>
        <authorList>
            <person name="Fukuyama Y."/>
            <person name="Ohmae K."/>
            <person name="Yoneda Y."/>
            <person name="Yoshida T."/>
            <person name="Sako Y."/>
        </authorList>
    </citation>
    <scope>NUCLEOTIDE SEQUENCE [LARGE SCALE GENOMIC DNA]</scope>
    <source>
        <strain evidence="3">SET</strain>
    </source>
</reference>
<dbReference type="EMBL" id="BDJL01000105">
    <property type="protein sequence ID" value="GAV25914.1"/>
    <property type="molecule type" value="Genomic_DNA"/>
</dbReference>
<organism evidence="2 3">
    <name type="scientific">Carboxydothermus islandicus</name>
    <dbReference type="NCBI Taxonomy" id="661089"/>
    <lineage>
        <taxon>Bacteria</taxon>
        <taxon>Bacillati</taxon>
        <taxon>Bacillota</taxon>
        <taxon>Clostridia</taxon>
        <taxon>Thermoanaerobacterales</taxon>
        <taxon>Thermoanaerobacteraceae</taxon>
        <taxon>Carboxydothermus</taxon>
    </lineage>
</organism>
<feature type="domain" description="Putative amidase" evidence="1">
    <location>
        <begin position="117"/>
        <end position="271"/>
    </location>
</feature>
<keyword evidence="3" id="KW-1185">Reference proteome</keyword>
<sequence length="288" mass="33154">PVTFNYKKIEVKNNKAEVILVLEIDNQQAYPPFISSGINSFELKKEKGNWKIINHDYMKLEMFEISKTKKLPELNLEEMQKSIDADFESKNGKEIKCYDENKENLVSIFSLPAQNHNYDSYRAVFYANKYVKNPNPKFYTAPINVGDCTNFASQVLWYGFGANDTTTDIANKVMMVPGSSYTEGWYAGSGGGSRNWESVTYFWSYMTSYKSIDTPGPRVTIVTSFSQLNNGGIMQIDFEQDGIYNHTAILVDKNTQKFAQHTVNDYFYFSDYGGNKRYFNPSHFREIL</sequence>
<name>A0A1L8D467_9THEO</name>
<dbReference type="OrthoDB" id="2194542at2"/>
<protein>
    <recommendedName>
        <fullName evidence="1">Putative amidase domain-containing protein</fullName>
    </recommendedName>
</protein>
<dbReference type="PANTHER" id="PTHR40032">
    <property type="entry name" value="EXPORTED PROTEIN-RELATED"/>
    <property type="match status" value="1"/>
</dbReference>
<dbReference type="PANTHER" id="PTHR40032:SF1">
    <property type="entry name" value="EXPORTED PROTEIN"/>
    <property type="match status" value="1"/>
</dbReference>
<dbReference type="STRING" id="661089.ciss_18470"/>
<proteinExistence type="predicted"/>
<feature type="non-terminal residue" evidence="2">
    <location>
        <position position="1"/>
    </location>
</feature>
<gene>
    <name evidence="2" type="ORF">ciss_18470</name>
</gene>
<dbReference type="RefSeq" id="WP_075866118.1">
    <property type="nucleotide sequence ID" value="NZ_BDJL01000105.1"/>
</dbReference>
<comment type="caution">
    <text evidence="2">The sequence shown here is derived from an EMBL/GenBank/DDBJ whole genome shotgun (WGS) entry which is preliminary data.</text>
</comment>
<evidence type="ECO:0000259" key="1">
    <source>
        <dbReference type="Pfam" id="PF12671"/>
    </source>
</evidence>
<dbReference type="InterPro" id="IPR024301">
    <property type="entry name" value="Amidase_6"/>
</dbReference>
<accession>A0A1L8D467</accession>
<evidence type="ECO:0000313" key="3">
    <source>
        <dbReference type="Proteomes" id="UP000187338"/>
    </source>
</evidence>
<dbReference type="Pfam" id="PF12671">
    <property type="entry name" value="Amidase_6"/>
    <property type="match status" value="1"/>
</dbReference>
<dbReference type="Proteomes" id="UP000187338">
    <property type="component" value="Unassembled WGS sequence"/>
</dbReference>
<evidence type="ECO:0000313" key="2">
    <source>
        <dbReference type="EMBL" id="GAV25914.1"/>
    </source>
</evidence>
<dbReference type="AlphaFoldDB" id="A0A1L8D467"/>